<keyword evidence="2" id="KW-0238">DNA-binding</keyword>
<reference evidence="5" key="1">
    <citation type="submission" date="2018-06" db="EMBL/GenBank/DDBJ databases">
        <authorList>
            <person name="Zhirakovskaya E."/>
        </authorList>
    </citation>
    <scope>NUCLEOTIDE SEQUENCE</scope>
</reference>
<dbReference type="CDD" id="cd06170">
    <property type="entry name" value="LuxR_C_like"/>
    <property type="match status" value="1"/>
</dbReference>
<dbReference type="GO" id="GO:0006355">
    <property type="term" value="P:regulation of DNA-templated transcription"/>
    <property type="evidence" value="ECO:0007669"/>
    <property type="project" value="InterPro"/>
</dbReference>
<name>A0A3B0YJX7_9ZZZZ</name>
<dbReference type="Gene3D" id="3.40.50.2300">
    <property type="match status" value="1"/>
</dbReference>
<dbReference type="InterPro" id="IPR011006">
    <property type="entry name" value="CheY-like_superfamily"/>
</dbReference>
<accession>A0A3B0YJX7</accession>
<dbReference type="AlphaFoldDB" id="A0A3B0YJX7"/>
<dbReference type="SMART" id="SM00421">
    <property type="entry name" value="HTH_LUXR"/>
    <property type="match status" value="1"/>
</dbReference>
<gene>
    <name evidence="5" type="ORF">MNBD_GAMMA14-2120</name>
</gene>
<evidence type="ECO:0000259" key="4">
    <source>
        <dbReference type="PROSITE" id="PS50043"/>
    </source>
</evidence>
<dbReference type="SUPFAM" id="SSF46894">
    <property type="entry name" value="C-terminal effector domain of the bipartite response regulators"/>
    <property type="match status" value="1"/>
</dbReference>
<dbReference type="PROSITE" id="PS50043">
    <property type="entry name" value="HTH_LUXR_2"/>
    <property type="match status" value="1"/>
</dbReference>
<keyword evidence="3" id="KW-0804">Transcription</keyword>
<dbReference type="PANTHER" id="PTHR43214">
    <property type="entry name" value="TWO-COMPONENT RESPONSE REGULATOR"/>
    <property type="match status" value="1"/>
</dbReference>
<proteinExistence type="predicted"/>
<protein>
    <recommendedName>
        <fullName evidence="4">HTH luxR-type domain-containing protein</fullName>
    </recommendedName>
</protein>
<dbReference type="PRINTS" id="PR00038">
    <property type="entry name" value="HTHLUXR"/>
</dbReference>
<evidence type="ECO:0000256" key="1">
    <source>
        <dbReference type="ARBA" id="ARBA00023015"/>
    </source>
</evidence>
<evidence type="ECO:0000256" key="2">
    <source>
        <dbReference type="ARBA" id="ARBA00023125"/>
    </source>
</evidence>
<evidence type="ECO:0000256" key="3">
    <source>
        <dbReference type="ARBA" id="ARBA00023163"/>
    </source>
</evidence>
<organism evidence="5">
    <name type="scientific">hydrothermal vent metagenome</name>
    <dbReference type="NCBI Taxonomy" id="652676"/>
    <lineage>
        <taxon>unclassified sequences</taxon>
        <taxon>metagenomes</taxon>
        <taxon>ecological metagenomes</taxon>
    </lineage>
</organism>
<evidence type="ECO:0000313" key="5">
    <source>
        <dbReference type="EMBL" id="VAW75837.1"/>
    </source>
</evidence>
<dbReference type="InterPro" id="IPR039420">
    <property type="entry name" value="WalR-like"/>
</dbReference>
<dbReference type="InterPro" id="IPR000792">
    <property type="entry name" value="Tscrpt_reg_LuxR_C"/>
</dbReference>
<sequence length="257" mass="29375">MTLSDPSTPDTTGINGIVRQQNKKTRISIIGHKDFSIDSMARLIEASSGNYQVTCTDPGETGLANFTETNAEVLMIQDDTLRVSPEYVIHSILDTSPDIRILVFGKEMDDEHLFQIIRAGAHGYINERMNGEHIKRALMVLLNGKTWIERHIMERFIRTQHEFDDVLETRLHENINRLYSNLTRRETQILCEVFKGLAIKQIADEVHLSHQGVKMHLAKLFRKFKVTNRNQLILAAFNEISPGNDVSILLLEGLQRK</sequence>
<dbReference type="PANTHER" id="PTHR43214:SF41">
    <property type="entry name" value="NITRATE_NITRITE RESPONSE REGULATOR PROTEIN NARP"/>
    <property type="match status" value="1"/>
</dbReference>
<dbReference type="Pfam" id="PF00196">
    <property type="entry name" value="GerE"/>
    <property type="match status" value="1"/>
</dbReference>
<keyword evidence="1" id="KW-0805">Transcription regulation</keyword>
<dbReference type="Gene3D" id="1.10.10.10">
    <property type="entry name" value="Winged helix-like DNA-binding domain superfamily/Winged helix DNA-binding domain"/>
    <property type="match status" value="1"/>
</dbReference>
<dbReference type="InterPro" id="IPR036388">
    <property type="entry name" value="WH-like_DNA-bd_sf"/>
</dbReference>
<dbReference type="InterPro" id="IPR016032">
    <property type="entry name" value="Sig_transdc_resp-reg_C-effctor"/>
</dbReference>
<feature type="domain" description="HTH luxR-type" evidence="4">
    <location>
        <begin position="175"/>
        <end position="240"/>
    </location>
</feature>
<dbReference type="GO" id="GO:0003677">
    <property type="term" value="F:DNA binding"/>
    <property type="evidence" value="ECO:0007669"/>
    <property type="project" value="UniProtKB-KW"/>
</dbReference>
<dbReference type="SUPFAM" id="SSF52172">
    <property type="entry name" value="CheY-like"/>
    <property type="match status" value="1"/>
</dbReference>
<dbReference type="EMBL" id="UOFM01000149">
    <property type="protein sequence ID" value="VAW75837.1"/>
    <property type="molecule type" value="Genomic_DNA"/>
</dbReference>